<keyword evidence="2 6" id="KW-0238">DNA-binding</keyword>
<evidence type="ECO:0000256" key="2">
    <source>
        <dbReference type="ARBA" id="ARBA00023125"/>
    </source>
</evidence>
<dbReference type="InterPro" id="IPR039420">
    <property type="entry name" value="WalR-like"/>
</dbReference>
<dbReference type="CDD" id="cd06170">
    <property type="entry name" value="LuxR_C_like"/>
    <property type="match status" value="1"/>
</dbReference>
<reference evidence="6 7" key="1">
    <citation type="submission" date="2016-10" db="EMBL/GenBank/DDBJ databases">
        <authorList>
            <person name="de Groot N.N."/>
        </authorList>
    </citation>
    <scope>NUCLEOTIDE SEQUENCE [LARGE SCALE GENOMIC DNA]</scope>
    <source>
        <strain evidence="6 7">DSM 16195</strain>
    </source>
</reference>
<dbReference type="RefSeq" id="WP_093140581.1">
    <property type="nucleotide sequence ID" value="NZ_BMWO01000001.1"/>
</dbReference>
<dbReference type="InterPro" id="IPR000792">
    <property type="entry name" value="Tscrpt_reg_LuxR_C"/>
</dbReference>
<sequence>MSSILVSIVDDDSLILSLLEDFVNAQSGFEVIFTATSGEEFLSKIKLQDLKPQVVLLDFKMKELNGAEVTSLLKQSYPDIEVIVMSSFYKLSFMGFMLKTGVSAFIPKGISQQQLINVIREVHEKGISFMPDQVDMMREQISSKSPKPLAARKNPLTEREAEVLKLICLQKTAKEISDKLFISPRTVEGHKSNLLLKTEAKNIAGLVIYALQNNYVTIDEIPLI</sequence>
<dbReference type="SUPFAM" id="SSF52172">
    <property type="entry name" value="CheY-like"/>
    <property type="match status" value="1"/>
</dbReference>
<accession>A0A1G7D1T7</accession>
<dbReference type="PANTHER" id="PTHR43214">
    <property type="entry name" value="TWO-COMPONENT RESPONSE REGULATOR"/>
    <property type="match status" value="1"/>
</dbReference>
<feature type="domain" description="Response regulatory" evidence="5">
    <location>
        <begin position="5"/>
        <end position="123"/>
    </location>
</feature>
<dbReference type="SMART" id="SM00448">
    <property type="entry name" value="REC"/>
    <property type="match status" value="1"/>
</dbReference>
<dbReference type="GO" id="GO:0006355">
    <property type="term" value="P:regulation of DNA-templated transcription"/>
    <property type="evidence" value="ECO:0007669"/>
    <property type="project" value="InterPro"/>
</dbReference>
<dbReference type="Proteomes" id="UP000199321">
    <property type="component" value="Unassembled WGS sequence"/>
</dbReference>
<dbReference type="SMART" id="SM00421">
    <property type="entry name" value="HTH_LUXR"/>
    <property type="match status" value="1"/>
</dbReference>
<dbReference type="GO" id="GO:0003677">
    <property type="term" value="F:DNA binding"/>
    <property type="evidence" value="ECO:0007669"/>
    <property type="project" value="UniProtKB-KW"/>
</dbReference>
<evidence type="ECO:0000313" key="7">
    <source>
        <dbReference type="Proteomes" id="UP000199321"/>
    </source>
</evidence>
<feature type="modified residue" description="4-aspartylphosphate" evidence="3">
    <location>
        <position position="58"/>
    </location>
</feature>
<dbReference type="CDD" id="cd17535">
    <property type="entry name" value="REC_NarL-like"/>
    <property type="match status" value="1"/>
</dbReference>
<evidence type="ECO:0000313" key="6">
    <source>
        <dbReference type="EMBL" id="SDE45538.1"/>
    </source>
</evidence>
<dbReference type="InterPro" id="IPR001789">
    <property type="entry name" value="Sig_transdc_resp-reg_receiver"/>
</dbReference>
<dbReference type="PROSITE" id="PS50110">
    <property type="entry name" value="RESPONSE_REGULATORY"/>
    <property type="match status" value="1"/>
</dbReference>
<protein>
    <submittedName>
        <fullName evidence="6">DNA-binding response regulator, NarL/FixJ family, contains REC and HTH domains</fullName>
    </submittedName>
</protein>
<dbReference type="Pfam" id="PF00072">
    <property type="entry name" value="Response_reg"/>
    <property type="match status" value="1"/>
</dbReference>
<dbReference type="GO" id="GO:0000160">
    <property type="term" value="P:phosphorelay signal transduction system"/>
    <property type="evidence" value="ECO:0007669"/>
    <property type="project" value="InterPro"/>
</dbReference>
<dbReference type="STRING" id="227084.SAMN05421855_101716"/>
<dbReference type="PROSITE" id="PS50043">
    <property type="entry name" value="HTH_LUXR_2"/>
    <property type="match status" value="1"/>
</dbReference>
<feature type="domain" description="HTH luxR-type" evidence="4">
    <location>
        <begin position="149"/>
        <end position="214"/>
    </location>
</feature>
<name>A0A1G7D1T7_9FLAO</name>
<dbReference type="OrthoDB" id="9797341at2"/>
<gene>
    <name evidence="6" type="ORF">SAMN05421855_101716</name>
</gene>
<evidence type="ECO:0000256" key="1">
    <source>
        <dbReference type="ARBA" id="ARBA00022553"/>
    </source>
</evidence>
<keyword evidence="7" id="KW-1185">Reference proteome</keyword>
<dbReference type="InterPro" id="IPR011006">
    <property type="entry name" value="CheY-like_superfamily"/>
</dbReference>
<dbReference type="Pfam" id="PF00196">
    <property type="entry name" value="GerE"/>
    <property type="match status" value="1"/>
</dbReference>
<dbReference type="Gene3D" id="3.40.50.2300">
    <property type="match status" value="1"/>
</dbReference>
<dbReference type="PRINTS" id="PR00038">
    <property type="entry name" value="HTHLUXR"/>
</dbReference>
<evidence type="ECO:0000259" key="4">
    <source>
        <dbReference type="PROSITE" id="PS50043"/>
    </source>
</evidence>
<evidence type="ECO:0000259" key="5">
    <source>
        <dbReference type="PROSITE" id="PS50110"/>
    </source>
</evidence>
<proteinExistence type="predicted"/>
<organism evidence="6 7">
    <name type="scientific">Ulvibacter litoralis</name>
    <dbReference type="NCBI Taxonomy" id="227084"/>
    <lineage>
        <taxon>Bacteria</taxon>
        <taxon>Pseudomonadati</taxon>
        <taxon>Bacteroidota</taxon>
        <taxon>Flavobacteriia</taxon>
        <taxon>Flavobacteriales</taxon>
        <taxon>Flavobacteriaceae</taxon>
        <taxon>Ulvibacter</taxon>
    </lineage>
</organism>
<evidence type="ECO:0000256" key="3">
    <source>
        <dbReference type="PROSITE-ProRule" id="PRU00169"/>
    </source>
</evidence>
<dbReference type="EMBL" id="FNBA01000001">
    <property type="protein sequence ID" value="SDE45538.1"/>
    <property type="molecule type" value="Genomic_DNA"/>
</dbReference>
<keyword evidence="1 3" id="KW-0597">Phosphoprotein</keyword>
<dbReference type="AlphaFoldDB" id="A0A1G7D1T7"/>
<dbReference type="InterPro" id="IPR058245">
    <property type="entry name" value="NreC/VraR/RcsB-like_REC"/>
</dbReference>
<dbReference type="InterPro" id="IPR016032">
    <property type="entry name" value="Sig_transdc_resp-reg_C-effctor"/>
</dbReference>
<dbReference type="SUPFAM" id="SSF46894">
    <property type="entry name" value="C-terminal effector domain of the bipartite response regulators"/>
    <property type="match status" value="1"/>
</dbReference>